<proteinExistence type="predicted"/>
<protein>
    <submittedName>
        <fullName evidence="2">Uncharacterized protein</fullName>
    </submittedName>
</protein>
<keyword evidence="3" id="KW-1185">Reference proteome</keyword>
<dbReference type="Proteomes" id="UP000829196">
    <property type="component" value="Unassembled WGS sequence"/>
</dbReference>
<organism evidence="2 3">
    <name type="scientific">Dendrobium nobile</name>
    <name type="common">Orchid</name>
    <dbReference type="NCBI Taxonomy" id="94219"/>
    <lineage>
        <taxon>Eukaryota</taxon>
        <taxon>Viridiplantae</taxon>
        <taxon>Streptophyta</taxon>
        <taxon>Embryophyta</taxon>
        <taxon>Tracheophyta</taxon>
        <taxon>Spermatophyta</taxon>
        <taxon>Magnoliopsida</taxon>
        <taxon>Liliopsida</taxon>
        <taxon>Asparagales</taxon>
        <taxon>Orchidaceae</taxon>
        <taxon>Epidendroideae</taxon>
        <taxon>Malaxideae</taxon>
        <taxon>Dendrobiinae</taxon>
        <taxon>Dendrobium</taxon>
    </lineage>
</organism>
<reference evidence="2" key="1">
    <citation type="journal article" date="2022" name="Front. Genet.">
        <title>Chromosome-Scale Assembly of the Dendrobium nobile Genome Provides Insights Into the Molecular Mechanism of the Biosynthesis of the Medicinal Active Ingredient of Dendrobium.</title>
        <authorList>
            <person name="Xu Q."/>
            <person name="Niu S.-C."/>
            <person name="Li K.-L."/>
            <person name="Zheng P.-J."/>
            <person name="Zhang X.-J."/>
            <person name="Jia Y."/>
            <person name="Liu Y."/>
            <person name="Niu Y.-X."/>
            <person name="Yu L.-H."/>
            <person name="Chen D.-F."/>
            <person name="Zhang G.-Q."/>
        </authorList>
    </citation>
    <scope>NUCLEOTIDE SEQUENCE</scope>
    <source>
        <tissue evidence="2">Leaf</tissue>
    </source>
</reference>
<feature type="region of interest" description="Disordered" evidence="1">
    <location>
        <begin position="22"/>
        <end position="104"/>
    </location>
</feature>
<dbReference type="AlphaFoldDB" id="A0A8T3ANM9"/>
<feature type="compositionally biased region" description="Basic and acidic residues" evidence="1">
    <location>
        <begin position="54"/>
        <end position="63"/>
    </location>
</feature>
<dbReference type="EMBL" id="JAGYWB010000016">
    <property type="protein sequence ID" value="KAI0495785.1"/>
    <property type="molecule type" value="Genomic_DNA"/>
</dbReference>
<comment type="caution">
    <text evidence="2">The sequence shown here is derived from an EMBL/GenBank/DDBJ whole genome shotgun (WGS) entry which is preliminary data.</text>
</comment>
<gene>
    <name evidence="2" type="ORF">KFK09_022088</name>
</gene>
<name>A0A8T3ANM9_DENNO</name>
<feature type="compositionally biased region" description="Basic and acidic residues" evidence="1">
    <location>
        <begin position="23"/>
        <end position="43"/>
    </location>
</feature>
<feature type="compositionally biased region" description="Basic and acidic residues" evidence="1">
    <location>
        <begin position="72"/>
        <end position="84"/>
    </location>
</feature>
<evidence type="ECO:0000313" key="2">
    <source>
        <dbReference type="EMBL" id="KAI0495785.1"/>
    </source>
</evidence>
<sequence length="104" mass="12177">MSSKEPASSRSCFRSKCLTSDPIARESRRRSEVEQPRMSRRSDACNLYTNEAEQQAKREDERQNPYASKKVSKVEQPRRSRRSDACNLYTCKAMKPKSNDEKRR</sequence>
<evidence type="ECO:0000256" key="1">
    <source>
        <dbReference type="SAM" id="MobiDB-lite"/>
    </source>
</evidence>
<accession>A0A8T3ANM9</accession>
<evidence type="ECO:0000313" key="3">
    <source>
        <dbReference type="Proteomes" id="UP000829196"/>
    </source>
</evidence>